<evidence type="ECO:0000256" key="5">
    <source>
        <dbReference type="ARBA" id="ARBA00023049"/>
    </source>
</evidence>
<keyword evidence="9" id="KW-1185">Reference proteome</keyword>
<dbReference type="InterPro" id="IPR046778">
    <property type="entry name" value="UPF0758_N"/>
</dbReference>
<dbReference type="EMBL" id="BMGK01000003">
    <property type="protein sequence ID" value="GGD87392.1"/>
    <property type="molecule type" value="Genomic_DNA"/>
</dbReference>
<evidence type="ECO:0000313" key="8">
    <source>
        <dbReference type="EMBL" id="GGD87392.1"/>
    </source>
</evidence>
<evidence type="ECO:0000256" key="6">
    <source>
        <dbReference type="RuleBase" id="RU003797"/>
    </source>
</evidence>
<evidence type="ECO:0000259" key="7">
    <source>
        <dbReference type="PROSITE" id="PS50249"/>
    </source>
</evidence>
<dbReference type="InterPro" id="IPR025657">
    <property type="entry name" value="RadC_JAB"/>
</dbReference>
<keyword evidence="3" id="KW-0378">Hydrolase</keyword>
<comment type="similarity">
    <text evidence="6">Belongs to the UPF0758 family.</text>
</comment>
<dbReference type="Pfam" id="PF04002">
    <property type="entry name" value="RadC"/>
    <property type="match status" value="1"/>
</dbReference>
<dbReference type="PANTHER" id="PTHR30471">
    <property type="entry name" value="DNA REPAIR PROTEIN RADC"/>
    <property type="match status" value="1"/>
</dbReference>
<organism evidence="8 9">
    <name type="scientific">Planktosalinus lacus</name>
    <dbReference type="NCBI Taxonomy" id="1526573"/>
    <lineage>
        <taxon>Bacteria</taxon>
        <taxon>Pseudomonadati</taxon>
        <taxon>Bacteroidota</taxon>
        <taxon>Flavobacteriia</taxon>
        <taxon>Flavobacteriales</taxon>
        <taxon>Flavobacteriaceae</taxon>
        <taxon>Planktosalinus</taxon>
    </lineage>
</organism>
<evidence type="ECO:0000313" key="9">
    <source>
        <dbReference type="Proteomes" id="UP000652231"/>
    </source>
</evidence>
<dbReference type="GO" id="GO:0006508">
    <property type="term" value="P:proteolysis"/>
    <property type="evidence" value="ECO:0007669"/>
    <property type="project" value="UniProtKB-KW"/>
</dbReference>
<dbReference type="PROSITE" id="PS01302">
    <property type="entry name" value="UPF0758"/>
    <property type="match status" value="1"/>
</dbReference>
<dbReference type="PROSITE" id="PS50249">
    <property type="entry name" value="MPN"/>
    <property type="match status" value="1"/>
</dbReference>
<dbReference type="GO" id="GO:0046872">
    <property type="term" value="F:metal ion binding"/>
    <property type="evidence" value="ECO:0007669"/>
    <property type="project" value="UniProtKB-KW"/>
</dbReference>
<keyword evidence="1" id="KW-0645">Protease</keyword>
<comment type="caution">
    <text evidence="8">The sequence shown here is derived from an EMBL/GenBank/DDBJ whole genome shotgun (WGS) entry which is preliminary data.</text>
</comment>
<dbReference type="GO" id="GO:0008237">
    <property type="term" value="F:metallopeptidase activity"/>
    <property type="evidence" value="ECO:0007669"/>
    <property type="project" value="UniProtKB-KW"/>
</dbReference>
<dbReference type="InterPro" id="IPR037518">
    <property type="entry name" value="MPN"/>
</dbReference>
<reference evidence="8" key="1">
    <citation type="journal article" date="2014" name="Int. J. Syst. Evol. Microbiol.">
        <title>Complete genome sequence of Corynebacterium casei LMG S-19264T (=DSM 44701T), isolated from a smear-ripened cheese.</title>
        <authorList>
            <consortium name="US DOE Joint Genome Institute (JGI-PGF)"/>
            <person name="Walter F."/>
            <person name="Albersmeier A."/>
            <person name="Kalinowski J."/>
            <person name="Ruckert C."/>
        </authorList>
    </citation>
    <scope>NUCLEOTIDE SEQUENCE</scope>
    <source>
        <strain evidence="8">CGMCC 1.12924</strain>
    </source>
</reference>
<protein>
    <submittedName>
        <fullName evidence="8">DNA repair protein RadC</fullName>
    </submittedName>
</protein>
<keyword evidence="2" id="KW-0479">Metal-binding</keyword>
<evidence type="ECO:0000256" key="4">
    <source>
        <dbReference type="ARBA" id="ARBA00022833"/>
    </source>
</evidence>
<accession>A0A8J2V8D8</accession>
<gene>
    <name evidence="8" type="primary">radC</name>
    <name evidence="8" type="ORF">GCM10011312_09320</name>
</gene>
<dbReference type="InterPro" id="IPR001405">
    <property type="entry name" value="UPF0758"/>
</dbReference>
<feature type="domain" description="MPN" evidence="7">
    <location>
        <begin position="120"/>
        <end position="242"/>
    </location>
</feature>
<evidence type="ECO:0000256" key="1">
    <source>
        <dbReference type="ARBA" id="ARBA00022670"/>
    </source>
</evidence>
<dbReference type="PANTHER" id="PTHR30471:SF3">
    <property type="entry name" value="UPF0758 PROTEIN YEES-RELATED"/>
    <property type="match status" value="1"/>
</dbReference>
<proteinExistence type="inferred from homology"/>
<dbReference type="InterPro" id="IPR020891">
    <property type="entry name" value="UPF0758_CS"/>
</dbReference>
<evidence type="ECO:0000256" key="2">
    <source>
        <dbReference type="ARBA" id="ARBA00022723"/>
    </source>
</evidence>
<sequence length="242" mass="26903">MFIFIQLFIMSQKKTTSFSIKNWSEDDRPREKLLQKGRAALSDAELIAILIGSGNNDESAVDLSKHILAKADNNLNQLGKFTIKKLMEFKGIGEAKAISIVAAMELGRRRRAEEAVQQSKITSSLSVFELMQPVIGELPHEEFWIIFLNNSNKIIRKEQLSKGGITGTLVDVRLVLKTALEVGATGLILAHNHPSGALRASEPDKMLTRKLKTGAESLDIKVLDHLIITEKAYFSFADENML</sequence>
<dbReference type="NCBIfam" id="TIGR00608">
    <property type="entry name" value="radc"/>
    <property type="match status" value="1"/>
</dbReference>
<keyword evidence="4" id="KW-0862">Zinc</keyword>
<dbReference type="Pfam" id="PF20582">
    <property type="entry name" value="UPF0758_N"/>
    <property type="match status" value="1"/>
</dbReference>
<evidence type="ECO:0000256" key="3">
    <source>
        <dbReference type="ARBA" id="ARBA00022801"/>
    </source>
</evidence>
<reference evidence="8" key="2">
    <citation type="submission" date="2020-09" db="EMBL/GenBank/DDBJ databases">
        <authorList>
            <person name="Sun Q."/>
            <person name="Zhou Y."/>
        </authorList>
    </citation>
    <scope>NUCLEOTIDE SEQUENCE</scope>
    <source>
        <strain evidence="8">CGMCC 1.12924</strain>
    </source>
</reference>
<dbReference type="NCBIfam" id="NF000642">
    <property type="entry name" value="PRK00024.1"/>
    <property type="match status" value="1"/>
</dbReference>
<dbReference type="CDD" id="cd08071">
    <property type="entry name" value="MPN_DUF2466"/>
    <property type="match status" value="1"/>
</dbReference>
<dbReference type="AlphaFoldDB" id="A0A8J2V8D8"/>
<keyword evidence="5" id="KW-0482">Metalloprotease</keyword>
<dbReference type="Gene3D" id="3.40.140.10">
    <property type="entry name" value="Cytidine Deaminase, domain 2"/>
    <property type="match status" value="1"/>
</dbReference>
<dbReference type="Proteomes" id="UP000652231">
    <property type="component" value="Unassembled WGS sequence"/>
</dbReference>
<name>A0A8J2V8D8_9FLAO</name>